<gene>
    <name evidence="2" type="ORF">PTRG_00164</name>
</gene>
<accession>B2VRQ2</accession>
<evidence type="ECO:0000313" key="2">
    <source>
        <dbReference type="EMBL" id="EDU39602.1"/>
    </source>
</evidence>
<evidence type="ECO:0000256" key="1">
    <source>
        <dbReference type="SAM" id="MobiDB-lite"/>
    </source>
</evidence>
<sequence length="186" mass="19694">MPMPTVATSTTIPSTSDPVEWTQSRAAARGESGPAGKESRSVCSQVKRTVFLLALLLHRANKSGSESMTTSQRCARHGKRVVVGCADAGSSQLSFAALPQARCKRSGQQEGRSVDVSDGLRLRQQQPAVDSVSSPAGLTPQRAVSMVRLALQVRPSSAAQGSTNVADLCAQITHANSQFLRARELH</sequence>
<evidence type="ECO:0000313" key="3">
    <source>
        <dbReference type="Proteomes" id="UP000001471"/>
    </source>
</evidence>
<name>B2VRQ2_PYRTR</name>
<dbReference type="EMBL" id="DS231615">
    <property type="protein sequence ID" value="EDU39602.1"/>
    <property type="molecule type" value="Genomic_DNA"/>
</dbReference>
<feature type="compositionally biased region" description="Polar residues" evidence="1">
    <location>
        <begin position="1"/>
        <end position="25"/>
    </location>
</feature>
<dbReference type="InParanoid" id="B2VRQ2"/>
<dbReference type="AlphaFoldDB" id="B2VRQ2"/>
<dbReference type="HOGENOM" id="CLU_1455122_0_0_1"/>
<reference evidence="3" key="1">
    <citation type="journal article" date="2013" name="G3 (Bethesda)">
        <title>Comparative genomics of a plant-pathogenic fungus, Pyrenophora tritici-repentis, reveals transduplication and the impact of repeat elements on pathogenicity and population divergence.</title>
        <authorList>
            <person name="Manning V.A."/>
            <person name="Pandelova I."/>
            <person name="Dhillon B."/>
            <person name="Wilhelm L.J."/>
            <person name="Goodwin S.B."/>
            <person name="Berlin A.M."/>
            <person name="Figueroa M."/>
            <person name="Freitag M."/>
            <person name="Hane J.K."/>
            <person name="Henrissat B."/>
            <person name="Holman W.H."/>
            <person name="Kodira C.D."/>
            <person name="Martin J."/>
            <person name="Oliver R.P."/>
            <person name="Robbertse B."/>
            <person name="Schackwitz W."/>
            <person name="Schwartz D.C."/>
            <person name="Spatafora J.W."/>
            <person name="Turgeon B.G."/>
            <person name="Yandava C."/>
            <person name="Young S."/>
            <person name="Zhou S."/>
            <person name="Zeng Q."/>
            <person name="Grigoriev I.V."/>
            <person name="Ma L.-J."/>
            <person name="Ciuffetti L.M."/>
        </authorList>
    </citation>
    <scope>NUCLEOTIDE SEQUENCE [LARGE SCALE GENOMIC DNA]</scope>
    <source>
        <strain evidence="3">Pt-1C-BFP</strain>
    </source>
</reference>
<protein>
    <submittedName>
        <fullName evidence="2">Uncharacterized protein</fullName>
    </submittedName>
</protein>
<proteinExistence type="predicted"/>
<feature type="region of interest" description="Disordered" evidence="1">
    <location>
        <begin position="1"/>
        <end position="41"/>
    </location>
</feature>
<dbReference type="Proteomes" id="UP000001471">
    <property type="component" value="Unassembled WGS sequence"/>
</dbReference>
<organism evidence="2 3">
    <name type="scientific">Pyrenophora tritici-repentis (strain Pt-1C-BFP)</name>
    <name type="common">Wheat tan spot fungus</name>
    <name type="synonym">Drechslera tritici-repentis</name>
    <dbReference type="NCBI Taxonomy" id="426418"/>
    <lineage>
        <taxon>Eukaryota</taxon>
        <taxon>Fungi</taxon>
        <taxon>Dikarya</taxon>
        <taxon>Ascomycota</taxon>
        <taxon>Pezizomycotina</taxon>
        <taxon>Dothideomycetes</taxon>
        <taxon>Pleosporomycetidae</taxon>
        <taxon>Pleosporales</taxon>
        <taxon>Pleosporineae</taxon>
        <taxon>Pleosporaceae</taxon>
        <taxon>Pyrenophora</taxon>
    </lineage>
</organism>